<dbReference type="SUPFAM" id="SSF57903">
    <property type="entry name" value="FYVE/PHD zinc finger"/>
    <property type="match status" value="1"/>
</dbReference>
<dbReference type="PANTHER" id="PTHR11477">
    <property type="entry name" value="TRANSCRIPTION FACTOR S-II ZINC FINGER DOMAIN-CONTAINING PROTEIN"/>
    <property type="match status" value="1"/>
</dbReference>
<feature type="compositionally biased region" description="Basic residues" evidence="8">
    <location>
        <begin position="35"/>
        <end position="44"/>
    </location>
</feature>
<dbReference type="GO" id="GO:0008270">
    <property type="term" value="F:zinc ion binding"/>
    <property type="evidence" value="ECO:0007669"/>
    <property type="project" value="UniProtKB-KW"/>
</dbReference>
<evidence type="ECO:0000256" key="2">
    <source>
        <dbReference type="ARBA" id="ARBA00011050"/>
    </source>
</evidence>
<dbReference type="GO" id="GO:0001139">
    <property type="term" value="F:RNA polymerase II complex recruiting activity"/>
    <property type="evidence" value="ECO:0007669"/>
    <property type="project" value="TreeGrafter"/>
</dbReference>
<evidence type="ECO:0000256" key="1">
    <source>
        <dbReference type="ARBA" id="ARBA00002311"/>
    </source>
</evidence>
<keyword evidence="4" id="KW-0479">Metal-binding</keyword>
<feature type="domain" description="TFIIS central" evidence="9">
    <location>
        <begin position="247"/>
        <end position="374"/>
    </location>
</feature>
<feature type="compositionally biased region" description="Basic and acidic residues" evidence="8">
    <location>
        <begin position="273"/>
        <end position="283"/>
    </location>
</feature>
<dbReference type="Pfam" id="PF07500">
    <property type="entry name" value="TFIIS_M"/>
    <property type="match status" value="1"/>
</dbReference>
<evidence type="ECO:0000313" key="11">
    <source>
        <dbReference type="Proteomes" id="UP000799767"/>
    </source>
</evidence>
<gene>
    <name evidence="10" type="ORF">BDY17DRAFT_308858</name>
</gene>
<feature type="region of interest" description="Disordered" evidence="8">
    <location>
        <begin position="1"/>
        <end position="76"/>
    </location>
</feature>
<evidence type="ECO:0000256" key="6">
    <source>
        <dbReference type="ARBA" id="ARBA00022833"/>
    </source>
</evidence>
<sequence length="783" mass="86336">MADEPRRSGRATKGQHTKTASTSPPPQPKEAKPPNKPKSKKKKSPRDQPDATESYDDDGDEEQIRCICGDDNPKDKRPFIGCEACSVWQHNICMGMPDDEDELGDHYWCEQCQPKDHRETLAALENDEKIWETRNKIWQNEKKAGSKRKSKSGGPAGWLKKELADSDDAAEMKEEEEEKKEDQESVVGSKRKREAEASSTPQDIKAEPEEKAARGSRQDKRRKPTANGAASADPETALVDIDNLPESRKKAATVLSKIIADDAQTRSQARSFRIPDGHTAKSLGDHHAARIEYALTMNHEGPENPAYGTQFRALNANLKKNKLLIERLLNGSLTADELSTMESKDMASEELQRENARLKEAADRQAVAVQEEGPRYRHTHKGVELIEDENAISTEAARSIQAQPVRERLSVAEGGSPPAEAAVAARQSQSQTAPEHRRTSSQQFDMDNIWAKTAQSPTTGSAPRPMQQPPRRRSSIKPQHSEADAVGGTKEDADVDRMLQDDDDEDYSPAEYSDGIVWRGKLIQSADAISPTVNARFVAGRDLTSTVSWRDLLPAQLSIDGRLQIPKAEEYLCSLQWSQSSDVSVLALTPHDDADGFEAIFNYFKSRERYAVVNKDKPLMVKDLYIIPVDKGQEVPNHVGMLEFNRLGSTVEEKCLLASFVVGRSTETAPVAPGNNQQQQQQQPADSMAANGSQHALPQHLRGGGPGPAGSPINMTTPTFSAPPTANPLINEILGNLQYTPTAQQVIAADPSIPREKLLHLRNILLEDPNTQTDISALATRLQ</sequence>
<keyword evidence="5" id="KW-0863">Zinc-finger</keyword>
<evidence type="ECO:0000256" key="4">
    <source>
        <dbReference type="ARBA" id="ARBA00022723"/>
    </source>
</evidence>
<dbReference type="Pfam" id="PF07744">
    <property type="entry name" value="SPOC"/>
    <property type="match status" value="1"/>
</dbReference>
<dbReference type="RefSeq" id="XP_033592061.1">
    <property type="nucleotide sequence ID" value="XM_033735256.1"/>
</dbReference>
<protein>
    <recommendedName>
        <fullName evidence="3">Transcription factor BYE1</fullName>
    </recommendedName>
</protein>
<dbReference type="AlphaFoldDB" id="A0A6A6PZP6"/>
<dbReference type="CDD" id="cd21538">
    <property type="entry name" value="SPOC_TFIIS"/>
    <property type="match status" value="1"/>
</dbReference>
<feature type="compositionally biased region" description="Acidic residues" evidence="8">
    <location>
        <begin position="165"/>
        <end position="179"/>
    </location>
</feature>
<feature type="region of interest" description="Disordered" evidence="8">
    <location>
        <begin position="138"/>
        <end position="243"/>
    </location>
</feature>
<evidence type="ECO:0000256" key="7">
    <source>
        <dbReference type="SAM" id="Coils"/>
    </source>
</evidence>
<dbReference type="GeneID" id="54476258"/>
<feature type="compositionally biased region" description="Basic and acidic residues" evidence="8">
    <location>
        <begin position="204"/>
        <end position="218"/>
    </location>
</feature>
<keyword evidence="7" id="KW-0175">Coiled coil</keyword>
<feature type="region of interest" description="Disordered" evidence="8">
    <location>
        <begin position="397"/>
        <end position="495"/>
    </location>
</feature>
<proteinExistence type="inferred from homology"/>
<feature type="region of interest" description="Disordered" evidence="8">
    <location>
        <begin position="264"/>
        <end position="283"/>
    </location>
</feature>
<dbReference type="PANTHER" id="PTHR11477:SF11">
    <property type="entry name" value="TRANSCRIPTION FACTOR BYE1"/>
    <property type="match status" value="1"/>
</dbReference>
<dbReference type="InterPro" id="IPR001965">
    <property type="entry name" value="Znf_PHD"/>
</dbReference>
<dbReference type="GO" id="GO:0006362">
    <property type="term" value="P:transcription elongation by RNA polymerase I"/>
    <property type="evidence" value="ECO:0007669"/>
    <property type="project" value="TreeGrafter"/>
</dbReference>
<evidence type="ECO:0000256" key="5">
    <source>
        <dbReference type="ARBA" id="ARBA00022771"/>
    </source>
</evidence>
<dbReference type="GO" id="GO:0006368">
    <property type="term" value="P:transcription elongation by RNA polymerase II"/>
    <property type="evidence" value="ECO:0007669"/>
    <property type="project" value="TreeGrafter"/>
</dbReference>
<organism evidence="10 11">
    <name type="scientific">Neohortaea acidophila</name>
    <dbReference type="NCBI Taxonomy" id="245834"/>
    <lineage>
        <taxon>Eukaryota</taxon>
        <taxon>Fungi</taxon>
        <taxon>Dikarya</taxon>
        <taxon>Ascomycota</taxon>
        <taxon>Pezizomycotina</taxon>
        <taxon>Dothideomycetes</taxon>
        <taxon>Dothideomycetidae</taxon>
        <taxon>Mycosphaerellales</taxon>
        <taxon>Teratosphaeriaceae</taxon>
        <taxon>Neohortaea</taxon>
    </lineage>
</organism>
<keyword evidence="6" id="KW-0862">Zinc</keyword>
<dbReference type="InterPro" id="IPR019786">
    <property type="entry name" value="Zinc_finger_PHD-type_CS"/>
</dbReference>
<dbReference type="Proteomes" id="UP000799767">
    <property type="component" value="Unassembled WGS sequence"/>
</dbReference>
<feature type="coiled-coil region" evidence="7">
    <location>
        <begin position="341"/>
        <end position="368"/>
    </location>
</feature>
<dbReference type="InterPro" id="IPR011011">
    <property type="entry name" value="Znf_FYVE_PHD"/>
</dbReference>
<evidence type="ECO:0000256" key="3">
    <source>
        <dbReference type="ARBA" id="ARBA00021616"/>
    </source>
</evidence>
<dbReference type="SMART" id="SM00510">
    <property type="entry name" value="TFS2M"/>
    <property type="match status" value="1"/>
</dbReference>
<evidence type="ECO:0000313" key="10">
    <source>
        <dbReference type="EMBL" id="KAF2485492.1"/>
    </source>
</evidence>
<dbReference type="PROSITE" id="PS51321">
    <property type="entry name" value="TFIIS_CENTRAL"/>
    <property type="match status" value="1"/>
</dbReference>
<dbReference type="Pfam" id="PF20826">
    <property type="entry name" value="PHD_5"/>
    <property type="match status" value="1"/>
</dbReference>
<dbReference type="InterPro" id="IPR003618">
    <property type="entry name" value="TFIIS_cen_dom"/>
</dbReference>
<dbReference type="Pfam" id="PF23257">
    <property type="entry name" value="DUF7071"/>
    <property type="match status" value="1"/>
</dbReference>
<dbReference type="SUPFAM" id="SSF46942">
    <property type="entry name" value="Elongation factor TFIIS domain 2"/>
    <property type="match status" value="1"/>
</dbReference>
<dbReference type="InterPro" id="IPR055499">
    <property type="entry name" value="DUF7071"/>
</dbReference>
<feature type="compositionally biased region" description="Basic and acidic residues" evidence="8">
    <location>
        <begin position="479"/>
        <end position="495"/>
    </location>
</feature>
<dbReference type="GO" id="GO:0031440">
    <property type="term" value="P:regulation of mRNA 3'-end processing"/>
    <property type="evidence" value="ECO:0007669"/>
    <property type="project" value="TreeGrafter"/>
</dbReference>
<dbReference type="InterPro" id="IPR036575">
    <property type="entry name" value="TFIIS_cen_dom_sf"/>
</dbReference>
<dbReference type="GO" id="GO:0005634">
    <property type="term" value="C:nucleus"/>
    <property type="evidence" value="ECO:0007669"/>
    <property type="project" value="TreeGrafter"/>
</dbReference>
<evidence type="ECO:0000256" key="8">
    <source>
        <dbReference type="SAM" id="MobiDB-lite"/>
    </source>
</evidence>
<keyword evidence="11" id="KW-1185">Reference proteome</keyword>
<dbReference type="SMART" id="SM00249">
    <property type="entry name" value="PHD"/>
    <property type="match status" value="1"/>
</dbReference>
<dbReference type="EMBL" id="MU001633">
    <property type="protein sequence ID" value="KAF2485492.1"/>
    <property type="molecule type" value="Genomic_DNA"/>
</dbReference>
<dbReference type="Gene3D" id="1.10.472.30">
    <property type="entry name" value="Transcription elongation factor S-II, central domain"/>
    <property type="match status" value="1"/>
</dbReference>
<name>A0A6A6PZP6_9PEZI</name>
<comment type="similarity">
    <text evidence="2">Belongs to the BYE1 family.</text>
</comment>
<evidence type="ECO:0000259" key="9">
    <source>
        <dbReference type="PROSITE" id="PS51321"/>
    </source>
</evidence>
<reference evidence="10" key="1">
    <citation type="journal article" date="2020" name="Stud. Mycol.">
        <title>101 Dothideomycetes genomes: a test case for predicting lifestyles and emergence of pathogens.</title>
        <authorList>
            <person name="Haridas S."/>
            <person name="Albert R."/>
            <person name="Binder M."/>
            <person name="Bloem J."/>
            <person name="Labutti K."/>
            <person name="Salamov A."/>
            <person name="Andreopoulos B."/>
            <person name="Baker S."/>
            <person name="Barry K."/>
            <person name="Bills G."/>
            <person name="Bluhm B."/>
            <person name="Cannon C."/>
            <person name="Castanera R."/>
            <person name="Culley D."/>
            <person name="Daum C."/>
            <person name="Ezra D."/>
            <person name="Gonzalez J."/>
            <person name="Henrissat B."/>
            <person name="Kuo A."/>
            <person name="Liang C."/>
            <person name="Lipzen A."/>
            <person name="Lutzoni F."/>
            <person name="Magnuson J."/>
            <person name="Mondo S."/>
            <person name="Nolan M."/>
            <person name="Ohm R."/>
            <person name="Pangilinan J."/>
            <person name="Park H.-J."/>
            <person name="Ramirez L."/>
            <person name="Alfaro M."/>
            <person name="Sun H."/>
            <person name="Tritt A."/>
            <person name="Yoshinaga Y."/>
            <person name="Zwiers L.-H."/>
            <person name="Turgeon B."/>
            <person name="Goodwin S."/>
            <person name="Spatafora J."/>
            <person name="Crous P."/>
            <person name="Grigoriev I."/>
        </authorList>
    </citation>
    <scope>NUCLEOTIDE SEQUENCE</scope>
    <source>
        <strain evidence="10">CBS 113389</strain>
    </source>
</reference>
<feature type="region of interest" description="Disordered" evidence="8">
    <location>
        <begin position="668"/>
        <end position="713"/>
    </location>
</feature>
<dbReference type="InterPro" id="IPR012921">
    <property type="entry name" value="SPOC_C"/>
</dbReference>
<dbReference type="GO" id="GO:0031564">
    <property type="term" value="P:transcription antitermination"/>
    <property type="evidence" value="ECO:0007669"/>
    <property type="project" value="TreeGrafter"/>
</dbReference>
<dbReference type="PROSITE" id="PS01359">
    <property type="entry name" value="ZF_PHD_1"/>
    <property type="match status" value="1"/>
</dbReference>
<dbReference type="GO" id="GO:0000977">
    <property type="term" value="F:RNA polymerase II transcription regulatory region sequence-specific DNA binding"/>
    <property type="evidence" value="ECO:0007669"/>
    <property type="project" value="TreeGrafter"/>
</dbReference>
<comment type="function">
    <text evidence="1">Negative regulator of transcription elongation.</text>
</comment>
<dbReference type="InterPro" id="IPR013083">
    <property type="entry name" value="Znf_RING/FYVE/PHD"/>
</dbReference>
<dbReference type="Gene3D" id="3.30.40.10">
    <property type="entry name" value="Zinc/RING finger domain, C3HC4 (zinc finger)"/>
    <property type="match status" value="1"/>
</dbReference>
<accession>A0A6A6PZP6</accession>
<dbReference type="OrthoDB" id="79252at2759"/>